<dbReference type="SUPFAM" id="SSF55729">
    <property type="entry name" value="Acyl-CoA N-acyltransferases (Nat)"/>
    <property type="match status" value="1"/>
</dbReference>
<comment type="caution">
    <text evidence="2">The sequence shown here is derived from an EMBL/GenBank/DDBJ whole genome shotgun (WGS) entry which is preliminary data.</text>
</comment>
<name>A0A968GHX6_9SPIO</name>
<evidence type="ECO:0000313" key="3">
    <source>
        <dbReference type="Proteomes" id="UP000778951"/>
    </source>
</evidence>
<proteinExistence type="predicted"/>
<dbReference type="Pfam" id="PF13302">
    <property type="entry name" value="Acetyltransf_3"/>
    <property type="match status" value="1"/>
</dbReference>
<protein>
    <submittedName>
        <fullName evidence="2">GNAT family N-acetyltransferase</fullName>
    </submittedName>
</protein>
<feature type="domain" description="N-acetyltransferase" evidence="1">
    <location>
        <begin position="10"/>
        <end position="169"/>
    </location>
</feature>
<dbReference type="Gene3D" id="3.40.630.30">
    <property type="match status" value="1"/>
</dbReference>
<dbReference type="InterPro" id="IPR016181">
    <property type="entry name" value="Acyl_CoA_acyltransferase"/>
</dbReference>
<evidence type="ECO:0000259" key="1">
    <source>
        <dbReference type="PROSITE" id="PS51186"/>
    </source>
</evidence>
<dbReference type="InterPro" id="IPR000182">
    <property type="entry name" value="GNAT_dom"/>
</dbReference>
<dbReference type="AlphaFoldDB" id="A0A968GHX6"/>
<reference evidence="2" key="1">
    <citation type="submission" date="2020-03" db="EMBL/GenBank/DDBJ databases">
        <title>Spirochaetal bacteria isolated from arthropods constitute a novel genus Entomospira genus novum within the order Spirochaetales.</title>
        <authorList>
            <person name="Grana-Miraglia L."/>
            <person name="Sikutova S."/>
            <person name="Fingerle V."/>
            <person name="Sing A."/>
            <person name="Castillo-Ramirez S."/>
            <person name="Margos G."/>
            <person name="Rudolf I."/>
        </authorList>
    </citation>
    <scope>NUCLEOTIDE SEQUENCE</scope>
    <source>
        <strain evidence="2">BR149</strain>
    </source>
</reference>
<gene>
    <name evidence="2" type="ORF">HCT48_03850</name>
</gene>
<dbReference type="PANTHER" id="PTHR43792:SF1">
    <property type="entry name" value="N-ACETYLTRANSFERASE DOMAIN-CONTAINING PROTEIN"/>
    <property type="match status" value="1"/>
</dbReference>
<dbReference type="Proteomes" id="UP000778951">
    <property type="component" value="Unassembled WGS sequence"/>
</dbReference>
<evidence type="ECO:0000313" key="2">
    <source>
        <dbReference type="EMBL" id="NIZ69347.1"/>
    </source>
</evidence>
<dbReference type="EMBL" id="JAATLM010000001">
    <property type="protein sequence ID" value="NIZ69347.1"/>
    <property type="molecule type" value="Genomic_DNA"/>
</dbReference>
<dbReference type="InterPro" id="IPR051531">
    <property type="entry name" value="N-acetyltransferase"/>
</dbReference>
<accession>A0A968GHX6</accession>
<sequence length="192" mass="22751">MMPDLLTTRLHLRPFLEEDLPSMFALYSDPAVMHFLPQYPFASMQATKEYLHEVIFRHYQQQDAYYYALVRRTDNAWLGFIKVSNLGDSNDLGYALRQDFWRQGYLVEAGLALLAHLKTTPLPFLTATHDILNPASGRVMQKLGMRYHYSYQEHLPIKQQEVVFRLYQYNLQEDMPVYRTYADRFDSFVESF</sequence>
<dbReference type="PROSITE" id="PS51186">
    <property type="entry name" value="GNAT"/>
    <property type="match status" value="1"/>
</dbReference>
<dbReference type="GO" id="GO:0016747">
    <property type="term" value="F:acyltransferase activity, transferring groups other than amino-acyl groups"/>
    <property type="evidence" value="ECO:0007669"/>
    <property type="project" value="InterPro"/>
</dbReference>
<organism evidence="2 3">
    <name type="scientific">Entomospira culicis</name>
    <dbReference type="NCBI Taxonomy" id="2719989"/>
    <lineage>
        <taxon>Bacteria</taxon>
        <taxon>Pseudomonadati</taxon>
        <taxon>Spirochaetota</taxon>
        <taxon>Spirochaetia</taxon>
        <taxon>Spirochaetales</taxon>
        <taxon>Spirochaetaceae</taxon>
        <taxon>Entomospira</taxon>
    </lineage>
</organism>
<dbReference type="RefSeq" id="WP_167695441.1">
    <property type="nucleotide sequence ID" value="NZ_CP118181.1"/>
</dbReference>
<keyword evidence="3" id="KW-1185">Reference proteome</keyword>
<dbReference type="PANTHER" id="PTHR43792">
    <property type="entry name" value="GNAT FAMILY, PUTATIVE (AFU_ORTHOLOGUE AFUA_3G00765)-RELATED-RELATED"/>
    <property type="match status" value="1"/>
</dbReference>